<accession>A0A9P7TUY2</accession>
<reference evidence="2 3" key="1">
    <citation type="journal article" date="2020" name="bioRxiv">
        <title>Whole genome comparisons of ergot fungi reveals the divergence and evolution of species within the genus Claviceps are the result of varying mechanisms driving genome evolution and host range expansion.</title>
        <authorList>
            <person name="Wyka S.A."/>
            <person name="Mondo S.J."/>
            <person name="Liu M."/>
            <person name="Dettman J."/>
            <person name="Nalam V."/>
            <person name="Broders K.D."/>
        </authorList>
    </citation>
    <scope>NUCLEOTIDE SEQUENCE [LARGE SCALE GENOMIC DNA]</scope>
    <source>
        <strain evidence="2 3">LM576</strain>
    </source>
</reference>
<organism evidence="2 3">
    <name type="scientific">Claviceps humidiphila</name>
    <dbReference type="NCBI Taxonomy" id="1294629"/>
    <lineage>
        <taxon>Eukaryota</taxon>
        <taxon>Fungi</taxon>
        <taxon>Dikarya</taxon>
        <taxon>Ascomycota</taxon>
        <taxon>Pezizomycotina</taxon>
        <taxon>Sordariomycetes</taxon>
        <taxon>Hypocreomycetidae</taxon>
        <taxon>Hypocreales</taxon>
        <taxon>Clavicipitaceae</taxon>
        <taxon>Claviceps</taxon>
    </lineage>
</organism>
<dbReference type="AlphaFoldDB" id="A0A9P7TUY2"/>
<comment type="caution">
    <text evidence="2">The sequence shown here is derived from an EMBL/GenBank/DDBJ whole genome shotgun (WGS) entry which is preliminary data.</text>
</comment>
<feature type="chain" id="PRO_5040249758" evidence="1">
    <location>
        <begin position="17"/>
        <end position="77"/>
    </location>
</feature>
<evidence type="ECO:0000256" key="1">
    <source>
        <dbReference type="SAM" id="SignalP"/>
    </source>
</evidence>
<gene>
    <name evidence="2" type="ORF">E4U13_001774</name>
</gene>
<evidence type="ECO:0000313" key="3">
    <source>
        <dbReference type="Proteomes" id="UP000732380"/>
    </source>
</evidence>
<evidence type="ECO:0000313" key="2">
    <source>
        <dbReference type="EMBL" id="KAG6116565.1"/>
    </source>
</evidence>
<keyword evidence="3" id="KW-1185">Reference proteome</keyword>
<protein>
    <submittedName>
        <fullName evidence="2">Uncharacterized protein</fullName>
    </submittedName>
</protein>
<proteinExistence type="predicted"/>
<sequence>MRSSFLLFGLAAVALANLNHNANEMRDVSDIEGSKVEADPPTKMIATMTKYAVFKPTPGAVAVVVNTTAKEEGPDTA</sequence>
<dbReference type="EMBL" id="SRQM01000172">
    <property type="protein sequence ID" value="KAG6116565.1"/>
    <property type="molecule type" value="Genomic_DNA"/>
</dbReference>
<feature type="signal peptide" evidence="1">
    <location>
        <begin position="1"/>
        <end position="16"/>
    </location>
</feature>
<name>A0A9P7TUY2_9HYPO</name>
<dbReference type="Proteomes" id="UP000732380">
    <property type="component" value="Unassembled WGS sequence"/>
</dbReference>
<keyword evidence="1" id="KW-0732">Signal</keyword>